<keyword evidence="5" id="KW-1185">Reference proteome</keyword>
<dbReference type="Pfam" id="PF11999">
    <property type="entry name" value="Ice_binding"/>
    <property type="match status" value="1"/>
</dbReference>
<proteinExistence type="inferred from homology"/>
<accession>A0A7S8RHT6</accession>
<dbReference type="KEGG" id="msf:IT882_07295"/>
<dbReference type="InterPro" id="IPR021884">
    <property type="entry name" value="Ice-bd_prot"/>
</dbReference>
<keyword evidence="2 3" id="KW-0732">Signal</keyword>
<feature type="signal peptide" evidence="3">
    <location>
        <begin position="1"/>
        <end position="30"/>
    </location>
</feature>
<dbReference type="Proteomes" id="UP000594480">
    <property type="component" value="Chromosome"/>
</dbReference>
<evidence type="ECO:0000256" key="2">
    <source>
        <dbReference type="ARBA" id="ARBA00022729"/>
    </source>
</evidence>
<evidence type="ECO:0000313" key="5">
    <source>
        <dbReference type="Proteomes" id="UP000594480"/>
    </source>
</evidence>
<evidence type="ECO:0000313" key="4">
    <source>
        <dbReference type="EMBL" id="QPE05771.1"/>
    </source>
</evidence>
<feature type="chain" id="PRO_5032468205" evidence="3">
    <location>
        <begin position="31"/>
        <end position="362"/>
    </location>
</feature>
<reference evidence="4 5" key="1">
    <citation type="submission" date="2020-11" db="EMBL/GenBank/DDBJ databases">
        <title>Amino acid is mineralized and recycled by bacteria in oceanic microbiome.</title>
        <authorList>
            <person name="Zheng L.Y."/>
        </authorList>
    </citation>
    <scope>NUCLEOTIDE SEQUENCE [LARGE SCALE GENOMIC DNA]</scope>
    <source>
        <strain evidence="4 5">A32-1</strain>
    </source>
</reference>
<organism evidence="4 5">
    <name type="scientific">Microbacterium schleiferi</name>
    <dbReference type="NCBI Taxonomy" id="69362"/>
    <lineage>
        <taxon>Bacteria</taxon>
        <taxon>Bacillati</taxon>
        <taxon>Actinomycetota</taxon>
        <taxon>Actinomycetes</taxon>
        <taxon>Micrococcales</taxon>
        <taxon>Microbacteriaceae</taxon>
        <taxon>Microbacterium</taxon>
    </lineage>
</organism>
<dbReference type="InterPro" id="IPR013783">
    <property type="entry name" value="Ig-like_fold"/>
</dbReference>
<dbReference type="GO" id="GO:0005975">
    <property type="term" value="P:carbohydrate metabolic process"/>
    <property type="evidence" value="ECO:0007669"/>
    <property type="project" value="UniProtKB-ARBA"/>
</dbReference>
<dbReference type="Gene3D" id="2.60.40.10">
    <property type="entry name" value="Immunoglobulins"/>
    <property type="match status" value="1"/>
</dbReference>
<gene>
    <name evidence="4" type="ORF">IT882_07295</name>
</gene>
<comment type="similarity">
    <text evidence="1">Belongs to the ice-binding protein family.</text>
</comment>
<dbReference type="EMBL" id="CP064760">
    <property type="protein sequence ID" value="QPE05771.1"/>
    <property type="molecule type" value="Genomic_DNA"/>
</dbReference>
<evidence type="ECO:0000256" key="3">
    <source>
        <dbReference type="SAM" id="SignalP"/>
    </source>
</evidence>
<evidence type="ECO:0000256" key="1">
    <source>
        <dbReference type="ARBA" id="ARBA00005445"/>
    </source>
</evidence>
<name>A0A7S8RHT6_9MICO</name>
<dbReference type="AlphaFoldDB" id="A0A7S8RHT6"/>
<sequence length="362" mass="36599">MVRKSRLSAGVLFAAVLVAGSAVMPASAQAVTTIDGPIGLGSAEPFAVLAGSTITVASNPTTTVVGDVGLSPGSSLTGDAFLTLTGTQHLADPVAAQAKLDLTTAYNTAASLTPATSGLSDLTGLSLVPGVYSGGALSLSGELTLAGSASSVWVFQAASTFTAGSSALVTLTGGASICNVFWQVGSSATLGAGSQLVGTIMADQSITAVTGAVVEGRLLARTGAVTLDTNTITRPVGCASSGGTVTTSPTITSGAPPEGTVGVAYSHTIESTGTPTVTYALSAGAVPRVSRWIRLPACCRELRRVRGRTASRRPRQTGRARMTPSVIRSSSRCLLRLPLILLTRRASRMARSWLPRVPMWPA</sequence>
<protein>
    <submittedName>
        <fullName evidence="4">DUF3494 domain-containing protein</fullName>
    </submittedName>
</protein>